<evidence type="ECO:0000313" key="4">
    <source>
        <dbReference type="EMBL" id="KAK7691246.1"/>
    </source>
</evidence>
<proteinExistence type="predicted"/>
<gene>
    <name evidence="4" type="ORF">QCA50_004639</name>
    <name evidence="3" type="ORF">QCA50_016783</name>
    <name evidence="2" type="ORF">QCA50_017387</name>
    <name evidence="1" type="ORF">QCA50_021069</name>
</gene>
<dbReference type="EMBL" id="JASBNA010000146">
    <property type="protein sequence ID" value="KAK7675977.1"/>
    <property type="molecule type" value="Genomic_DNA"/>
</dbReference>
<evidence type="ECO:0000313" key="2">
    <source>
        <dbReference type="EMBL" id="KAK7679675.1"/>
    </source>
</evidence>
<dbReference type="AlphaFoldDB" id="A0AAW0FEY8"/>
<accession>A0AAW0FEY8</accession>
<keyword evidence="5" id="KW-1185">Reference proteome</keyword>
<organism evidence="3 5">
    <name type="scientific">Cerrena zonata</name>
    <dbReference type="NCBI Taxonomy" id="2478898"/>
    <lineage>
        <taxon>Eukaryota</taxon>
        <taxon>Fungi</taxon>
        <taxon>Dikarya</taxon>
        <taxon>Basidiomycota</taxon>
        <taxon>Agaricomycotina</taxon>
        <taxon>Agaricomycetes</taxon>
        <taxon>Polyporales</taxon>
        <taxon>Cerrenaceae</taxon>
        <taxon>Cerrena</taxon>
    </lineage>
</organism>
<dbReference type="Proteomes" id="UP001385951">
    <property type="component" value="Unassembled WGS sequence"/>
</dbReference>
<evidence type="ECO:0000313" key="1">
    <source>
        <dbReference type="EMBL" id="KAK7675977.1"/>
    </source>
</evidence>
<protein>
    <submittedName>
        <fullName evidence="3">Uncharacterized protein</fullName>
    </submittedName>
</protein>
<name>A0AAW0FEY8_9APHY</name>
<dbReference type="EMBL" id="JASBNA010000051">
    <property type="protein sequence ID" value="KAK7680273.1"/>
    <property type="molecule type" value="Genomic_DNA"/>
</dbReference>
<sequence>METMHDAQFPTSVLVPTMYEKKAEEFNGGPDPLVQRGPYPDLGYALDVGLTALVISDVLASSPGHTPIAPS</sequence>
<evidence type="ECO:0000313" key="5">
    <source>
        <dbReference type="Proteomes" id="UP001385951"/>
    </source>
</evidence>
<evidence type="ECO:0000313" key="3">
    <source>
        <dbReference type="EMBL" id="KAK7680273.1"/>
    </source>
</evidence>
<reference evidence="3 5" key="1">
    <citation type="submission" date="2022-09" db="EMBL/GenBank/DDBJ databases">
        <authorList>
            <person name="Palmer J.M."/>
        </authorList>
    </citation>
    <scope>NUCLEOTIDE SEQUENCE [LARGE SCALE GENOMIC DNA]</scope>
    <source>
        <strain evidence="3 5">DSM 7382</strain>
    </source>
</reference>
<dbReference type="EMBL" id="JASBNA010000057">
    <property type="protein sequence ID" value="KAK7679675.1"/>
    <property type="molecule type" value="Genomic_DNA"/>
</dbReference>
<dbReference type="EMBL" id="JASBNA010000005">
    <property type="protein sequence ID" value="KAK7691246.1"/>
    <property type="molecule type" value="Genomic_DNA"/>
</dbReference>
<comment type="caution">
    <text evidence="3">The sequence shown here is derived from an EMBL/GenBank/DDBJ whole genome shotgun (WGS) entry which is preliminary data.</text>
</comment>